<dbReference type="EMBL" id="JRKI01000026">
    <property type="protein sequence ID" value="KIZ17004.1"/>
    <property type="molecule type" value="Genomic_DNA"/>
</dbReference>
<comment type="caution">
    <text evidence="3">The sequence shown here is derived from an EMBL/GenBank/DDBJ whole genome shotgun (WGS) entry which is preliminary data.</text>
</comment>
<feature type="domain" description="Insecticidal crystal toxin" evidence="1">
    <location>
        <begin position="192"/>
        <end position="358"/>
    </location>
</feature>
<dbReference type="PROSITE" id="PS50231">
    <property type="entry name" value="RICIN_B_LECTIN"/>
    <property type="match status" value="1"/>
</dbReference>
<dbReference type="SUPFAM" id="SSF50370">
    <property type="entry name" value="Ricin B-like lectins"/>
    <property type="match status" value="1"/>
</dbReference>
<dbReference type="InterPro" id="IPR000772">
    <property type="entry name" value="Ricin_B_lectin"/>
</dbReference>
<evidence type="ECO:0000313" key="4">
    <source>
        <dbReference type="Proteomes" id="UP000032458"/>
    </source>
</evidence>
<dbReference type="InterPro" id="IPR008872">
    <property type="entry name" value="Toxin_P42"/>
</dbReference>
<dbReference type="CDD" id="cd00161">
    <property type="entry name" value="beta-trefoil_Ricin-like"/>
    <property type="match status" value="1"/>
</dbReference>
<sequence length="361" mass="40665">MKFGPGRTYQIINKHNGLAFTPKSWSTEPSKVEQYDRGTSPSVRSKQAWHLFPMDNDTYLIVNKHSGLALTPKSWSAEPTDLEQYHINRGGNLKLQLWYLVPRGDGSAQIVNKHTGLVITPESWSDSPRQLDVYYRATGGSALERQSWKFEIVDEYKAVIDLEPIDMPVDGIGDVNRFTSHSQPLPLRTEEVLIGQAAVPFAVQDGGGSAADQSRNNPYLIIKRYGYWDQVFFYEHAGNSEHEEIKETTVGLTKTSATEVERSTGISVTAEASFAYKGFSAGLSSTVTNSLKTTYSSSESHEHWVKDTIRRTYANNGKRVSEALWYRGDRYVVQRMDGTAVVEWETRTKEFSVLDGFPQNF</sequence>
<dbReference type="InterPro" id="IPR035992">
    <property type="entry name" value="Ricin_B-like_lectins"/>
</dbReference>
<protein>
    <submittedName>
        <fullName evidence="3">Uncharacterized protein</fullName>
    </submittedName>
</protein>
<dbReference type="Proteomes" id="UP000032458">
    <property type="component" value="Unassembled WGS sequence"/>
</dbReference>
<evidence type="ECO:0000259" key="1">
    <source>
        <dbReference type="Pfam" id="PF05431"/>
    </source>
</evidence>
<name>A0A0D7CLB1_9ACTN</name>
<reference evidence="3 4" key="1">
    <citation type="submission" date="2014-09" db="EMBL/GenBank/DDBJ databases">
        <title>Draft genome sequence of Streptomyces natalensis ATCC 27448, producer of the antifungal pimaricin.</title>
        <authorList>
            <person name="Mendes M.V."/>
            <person name="Beites T."/>
            <person name="Pires S."/>
            <person name="Santos C.L."/>
            <person name="Moradas-Ferreira P."/>
        </authorList>
    </citation>
    <scope>NUCLEOTIDE SEQUENCE [LARGE SCALE GENOMIC DNA]</scope>
    <source>
        <strain evidence="3 4">ATCC 27448</strain>
    </source>
</reference>
<dbReference type="Gene3D" id="2.80.10.50">
    <property type="match status" value="1"/>
</dbReference>
<feature type="domain" description="Ricin B lectin" evidence="2">
    <location>
        <begin position="46"/>
        <end position="125"/>
    </location>
</feature>
<dbReference type="AlphaFoldDB" id="A0A0D7CLB1"/>
<keyword evidence="4" id="KW-1185">Reference proteome</keyword>
<accession>A0A0D7CLB1</accession>
<proteinExistence type="predicted"/>
<dbReference type="PATRIC" id="fig|1240678.4.peg.3957"/>
<dbReference type="Pfam" id="PF05431">
    <property type="entry name" value="Toxin_10"/>
    <property type="match status" value="1"/>
</dbReference>
<dbReference type="Pfam" id="PF14200">
    <property type="entry name" value="RicinB_lectin_2"/>
    <property type="match status" value="1"/>
</dbReference>
<gene>
    <name evidence="3" type="ORF">SNA_18800</name>
</gene>
<evidence type="ECO:0000259" key="2">
    <source>
        <dbReference type="Pfam" id="PF14200"/>
    </source>
</evidence>
<organism evidence="3 4">
    <name type="scientific">Streptomyces natalensis ATCC 27448</name>
    <dbReference type="NCBI Taxonomy" id="1240678"/>
    <lineage>
        <taxon>Bacteria</taxon>
        <taxon>Bacillati</taxon>
        <taxon>Actinomycetota</taxon>
        <taxon>Actinomycetes</taxon>
        <taxon>Kitasatosporales</taxon>
        <taxon>Streptomycetaceae</taxon>
        <taxon>Streptomyces</taxon>
    </lineage>
</organism>
<dbReference type="GO" id="GO:0090729">
    <property type="term" value="F:toxin activity"/>
    <property type="evidence" value="ECO:0007669"/>
    <property type="project" value="InterPro"/>
</dbReference>
<evidence type="ECO:0000313" key="3">
    <source>
        <dbReference type="EMBL" id="KIZ17004.1"/>
    </source>
</evidence>
<dbReference type="RefSeq" id="WP_030065461.1">
    <property type="nucleotide sequence ID" value="NZ_JRKI01000026.1"/>
</dbReference>